<comment type="caution">
    <text evidence="2">The sequence shown here is derived from an EMBL/GenBank/DDBJ whole genome shotgun (WGS) entry which is preliminary data.</text>
</comment>
<dbReference type="PROSITE" id="PS00061">
    <property type="entry name" value="ADH_SHORT"/>
    <property type="match status" value="1"/>
</dbReference>
<dbReference type="AlphaFoldDB" id="A0A9X4N0U6"/>
<dbReference type="InterPro" id="IPR036291">
    <property type="entry name" value="NAD(P)-bd_dom_sf"/>
</dbReference>
<dbReference type="PANTHER" id="PTHR43313">
    <property type="entry name" value="SHORT-CHAIN DEHYDROGENASE/REDUCTASE FAMILY 9C"/>
    <property type="match status" value="1"/>
</dbReference>
<dbReference type="Pfam" id="PF00106">
    <property type="entry name" value="adh_short"/>
    <property type="match status" value="1"/>
</dbReference>
<dbReference type="InterPro" id="IPR002347">
    <property type="entry name" value="SDR_fam"/>
</dbReference>
<dbReference type="CDD" id="cd05374">
    <property type="entry name" value="17beta-HSD-like_SDR_c"/>
    <property type="match status" value="1"/>
</dbReference>
<dbReference type="Gene3D" id="3.40.50.720">
    <property type="entry name" value="NAD(P)-binding Rossmann-like Domain"/>
    <property type="match status" value="1"/>
</dbReference>
<evidence type="ECO:0000256" key="1">
    <source>
        <dbReference type="RuleBase" id="RU000363"/>
    </source>
</evidence>
<organism evidence="2 3">
    <name type="scientific">Profundicola chukchiensis</name>
    <dbReference type="NCBI Taxonomy" id="2961959"/>
    <lineage>
        <taxon>Bacteria</taxon>
        <taxon>Pseudomonadati</taxon>
        <taxon>Bacteroidota</taxon>
        <taxon>Flavobacteriia</taxon>
        <taxon>Flavobacteriales</taxon>
        <taxon>Weeksellaceae</taxon>
        <taxon>Profundicola</taxon>
    </lineage>
</organism>
<dbReference type="InterPro" id="IPR020904">
    <property type="entry name" value="Sc_DH/Rdtase_CS"/>
</dbReference>
<evidence type="ECO:0000313" key="3">
    <source>
        <dbReference type="Proteomes" id="UP001152599"/>
    </source>
</evidence>
<dbReference type="GO" id="GO:0008202">
    <property type="term" value="P:steroid metabolic process"/>
    <property type="evidence" value="ECO:0007669"/>
    <property type="project" value="TreeGrafter"/>
</dbReference>
<sequence>MKYALVTGVSSGIGKATAKKFLQEGFYVFGSVRKPQDGEALQQEFADNFHLLVFDIADHEAVDKAFAEIEQVVGDHGLDVLVNNAGVAKYGPIQHVAIEELRQQFEINVFSNVYITQKALPLLGANYTTKKKGKVIVISSTGGVMTRPMLGPYSASKHAIEAIYDALRREMMLYGLDVIIIQPGPIKTDIWGKAKTGVNPYANTDYEKIFDKLDEAVNQIEEIGLDVKEVADRIFKAYSSSKPKSRYIITPKKWMFILAMYIVPPKLLDKIFFKDLNKLNK</sequence>
<reference evidence="2" key="1">
    <citation type="submission" date="2022-07" db="EMBL/GenBank/DDBJ databases">
        <title>Description and genome-wide analysis of Profundicola chukchiensis gen. nov., sp. nov., marine bacteria isolated from bottom sediments of the Chukchi Sea.</title>
        <authorList>
            <person name="Romanenko L."/>
            <person name="Otstavnykh N."/>
            <person name="Kurilenko V."/>
            <person name="Eremeev V."/>
            <person name="Velansky P."/>
            <person name="Mikhailov V."/>
            <person name="Isaeva M."/>
        </authorList>
    </citation>
    <scope>NUCLEOTIDE SEQUENCE</scope>
    <source>
        <strain evidence="2">KMM 9713</strain>
    </source>
</reference>
<evidence type="ECO:0000313" key="2">
    <source>
        <dbReference type="EMBL" id="MDG4946346.1"/>
    </source>
</evidence>
<dbReference type="Proteomes" id="UP001152599">
    <property type="component" value="Unassembled WGS sequence"/>
</dbReference>
<comment type="similarity">
    <text evidence="1">Belongs to the short-chain dehydrogenases/reductases (SDR) family.</text>
</comment>
<dbReference type="SUPFAM" id="SSF51735">
    <property type="entry name" value="NAD(P)-binding Rossmann-fold domains"/>
    <property type="match status" value="1"/>
</dbReference>
<dbReference type="RefSeq" id="WP_304417269.1">
    <property type="nucleotide sequence ID" value="NZ_JANAIE010000005.1"/>
</dbReference>
<dbReference type="GO" id="GO:0016491">
    <property type="term" value="F:oxidoreductase activity"/>
    <property type="evidence" value="ECO:0007669"/>
    <property type="project" value="TreeGrafter"/>
</dbReference>
<proteinExistence type="inferred from homology"/>
<accession>A0A9X4N0U6</accession>
<dbReference type="PRINTS" id="PR00080">
    <property type="entry name" value="SDRFAMILY"/>
</dbReference>
<keyword evidence="3" id="KW-1185">Reference proteome</keyword>
<gene>
    <name evidence="2" type="ORF">NMK71_07965</name>
</gene>
<dbReference type="PANTHER" id="PTHR43313:SF1">
    <property type="entry name" value="3BETA-HYDROXYSTEROID DEHYDROGENASE DHS-16"/>
    <property type="match status" value="1"/>
</dbReference>
<protein>
    <submittedName>
        <fullName evidence="2">SDR family oxidoreductase</fullName>
    </submittedName>
</protein>
<name>A0A9X4N0U6_9FLAO</name>
<dbReference type="EMBL" id="JANCMU010000004">
    <property type="protein sequence ID" value="MDG4946346.1"/>
    <property type="molecule type" value="Genomic_DNA"/>
</dbReference>
<dbReference type="PRINTS" id="PR00081">
    <property type="entry name" value="GDHRDH"/>
</dbReference>